<dbReference type="EMBL" id="JAEVFJ010000013">
    <property type="protein sequence ID" value="KAH8101306.1"/>
    <property type="molecule type" value="Genomic_DNA"/>
</dbReference>
<dbReference type="Gene3D" id="2.120.10.80">
    <property type="entry name" value="Kelch-type beta propeller"/>
    <property type="match status" value="2"/>
</dbReference>
<accession>A0A8K0URY6</accession>
<evidence type="ECO:0000313" key="4">
    <source>
        <dbReference type="EMBL" id="KAH8101306.1"/>
    </source>
</evidence>
<feature type="compositionally biased region" description="Low complexity" evidence="3">
    <location>
        <begin position="21"/>
        <end position="32"/>
    </location>
</feature>
<dbReference type="Proteomes" id="UP000813824">
    <property type="component" value="Unassembled WGS sequence"/>
</dbReference>
<keyword evidence="2" id="KW-0677">Repeat</keyword>
<dbReference type="OrthoDB" id="10251809at2759"/>
<proteinExistence type="predicted"/>
<feature type="region of interest" description="Disordered" evidence="3">
    <location>
        <begin position="124"/>
        <end position="183"/>
    </location>
</feature>
<dbReference type="Pfam" id="PF24681">
    <property type="entry name" value="Kelch_KLHDC2_KLHL20_DRC7"/>
    <property type="match status" value="2"/>
</dbReference>
<evidence type="ECO:0000256" key="3">
    <source>
        <dbReference type="SAM" id="MobiDB-lite"/>
    </source>
</evidence>
<dbReference type="InterPro" id="IPR015915">
    <property type="entry name" value="Kelch-typ_b-propeller"/>
</dbReference>
<comment type="caution">
    <text evidence="4">The sequence shown here is derived from an EMBL/GenBank/DDBJ whole genome shotgun (WGS) entry which is preliminary data.</text>
</comment>
<feature type="compositionally biased region" description="Low complexity" evidence="3">
    <location>
        <begin position="48"/>
        <end position="70"/>
    </location>
</feature>
<gene>
    <name evidence="4" type="ORF">BXZ70DRAFT_1000046</name>
</gene>
<evidence type="ECO:0000313" key="5">
    <source>
        <dbReference type="Proteomes" id="UP000813824"/>
    </source>
</evidence>
<evidence type="ECO:0000256" key="1">
    <source>
        <dbReference type="ARBA" id="ARBA00022441"/>
    </source>
</evidence>
<dbReference type="SUPFAM" id="SSF117281">
    <property type="entry name" value="Kelch motif"/>
    <property type="match status" value="1"/>
</dbReference>
<protein>
    <submittedName>
        <fullName evidence="4">Galactose oxidase</fullName>
    </submittedName>
</protein>
<name>A0A8K0URY6_9AGAR</name>
<dbReference type="AlphaFoldDB" id="A0A8K0URY6"/>
<sequence>MGYADSPRVPLTDVPEEIVFSHSAGRSSPHSSLYMHPTMSGSTSTFKGSAVSSVPGPSTSTSSLASVTSPTRPPLGPRHPTNLRASSASNISVVAPYQSIESGATTPTSSGPINGAASALIHKARSRSPMGSIRERDIPSQQKDRSVRDKDRERDGKDSKGRRAHHQIAGADTKPSSTSANEMRTRYKAYPSLSMRDTQPAPATLMYWSRAPVYGSLPTSGMRAHTVTLIDSIAWIFGGCDERGCWRDIWCFNTETMQWSHPNMYGDIPPPCRAHTATLVDRRLVFFGGGEGPVYRNDVHILDTVTRRWQQPKFPEGAALPPPRRAHTTVFYRNKVYVFGGGNGTQALNDLWTLDVGVSIEKMRWEEIETKGKKPTARGYHTANLVGNVMVVMGGSDGRECFSDIWCLNLDSLVWSEVKLDVVYRRLSHTATQVGSYLFIWGGHDGTQYTSDLLLFNLVALTFETRTIAGKPPTARGYHATIIADSRVFVIGGFNGNEVFDDVHILDLAGAAYLPQVTSFRIEVD</sequence>
<feature type="region of interest" description="Disordered" evidence="3">
    <location>
        <begin position="20"/>
        <end position="87"/>
    </location>
</feature>
<dbReference type="PANTHER" id="PTHR46093:SF3">
    <property type="entry name" value="ACYL-COA-BINDING DOMAIN-CONTAINING PROTEIN 4"/>
    <property type="match status" value="1"/>
</dbReference>
<evidence type="ECO:0000256" key="2">
    <source>
        <dbReference type="ARBA" id="ARBA00022737"/>
    </source>
</evidence>
<feature type="compositionally biased region" description="Basic and acidic residues" evidence="3">
    <location>
        <begin position="133"/>
        <end position="161"/>
    </location>
</feature>
<organism evidence="4 5">
    <name type="scientific">Cristinia sonorae</name>
    <dbReference type="NCBI Taxonomy" id="1940300"/>
    <lineage>
        <taxon>Eukaryota</taxon>
        <taxon>Fungi</taxon>
        <taxon>Dikarya</taxon>
        <taxon>Basidiomycota</taxon>
        <taxon>Agaricomycotina</taxon>
        <taxon>Agaricomycetes</taxon>
        <taxon>Agaricomycetidae</taxon>
        <taxon>Agaricales</taxon>
        <taxon>Pleurotineae</taxon>
        <taxon>Stephanosporaceae</taxon>
        <taxon>Cristinia</taxon>
    </lineage>
</organism>
<keyword evidence="5" id="KW-1185">Reference proteome</keyword>
<reference evidence="4" key="1">
    <citation type="journal article" date="2021" name="New Phytol.">
        <title>Evolutionary innovations through gain and loss of genes in the ectomycorrhizal Boletales.</title>
        <authorList>
            <person name="Wu G."/>
            <person name="Miyauchi S."/>
            <person name="Morin E."/>
            <person name="Kuo A."/>
            <person name="Drula E."/>
            <person name="Varga T."/>
            <person name="Kohler A."/>
            <person name="Feng B."/>
            <person name="Cao Y."/>
            <person name="Lipzen A."/>
            <person name="Daum C."/>
            <person name="Hundley H."/>
            <person name="Pangilinan J."/>
            <person name="Johnson J."/>
            <person name="Barry K."/>
            <person name="LaButti K."/>
            <person name="Ng V."/>
            <person name="Ahrendt S."/>
            <person name="Min B."/>
            <person name="Choi I.G."/>
            <person name="Park H."/>
            <person name="Plett J.M."/>
            <person name="Magnuson J."/>
            <person name="Spatafora J.W."/>
            <person name="Nagy L.G."/>
            <person name="Henrissat B."/>
            <person name="Grigoriev I.V."/>
            <person name="Yang Z.L."/>
            <person name="Xu J."/>
            <person name="Martin F.M."/>
        </authorList>
    </citation>
    <scope>NUCLEOTIDE SEQUENCE</scope>
    <source>
        <strain evidence="4">KKN 215</strain>
    </source>
</reference>
<dbReference type="PANTHER" id="PTHR46093">
    <property type="entry name" value="ACYL-COA-BINDING DOMAIN-CONTAINING PROTEIN 5"/>
    <property type="match status" value="1"/>
</dbReference>
<keyword evidence="1" id="KW-0880">Kelch repeat</keyword>